<evidence type="ECO:0000256" key="5">
    <source>
        <dbReference type="ARBA" id="ARBA00022747"/>
    </source>
</evidence>
<dbReference type="GO" id="GO:0003677">
    <property type="term" value="F:DNA binding"/>
    <property type="evidence" value="ECO:0007669"/>
    <property type="project" value="UniProtKB-KW"/>
</dbReference>
<name>A0A6C0BVL4_9ZZZZ</name>
<dbReference type="GO" id="GO:0032259">
    <property type="term" value="P:methylation"/>
    <property type="evidence" value="ECO:0007669"/>
    <property type="project" value="UniProtKB-KW"/>
</dbReference>
<dbReference type="SUPFAM" id="SSF53335">
    <property type="entry name" value="S-adenosyl-L-methionine-dependent methyltransferases"/>
    <property type="match status" value="1"/>
</dbReference>
<dbReference type="PANTHER" id="PTHR42933:SF1">
    <property type="entry name" value="SITE-SPECIFIC DNA-METHYLTRANSFERASE (ADENINE-SPECIFIC)"/>
    <property type="match status" value="1"/>
</dbReference>
<evidence type="ECO:0000259" key="8">
    <source>
        <dbReference type="Pfam" id="PF02384"/>
    </source>
</evidence>
<dbReference type="SUPFAM" id="SSF116734">
    <property type="entry name" value="DNA methylase specificity domain"/>
    <property type="match status" value="1"/>
</dbReference>
<dbReference type="EMBL" id="MN739270">
    <property type="protein sequence ID" value="QHS96276.1"/>
    <property type="molecule type" value="Genomic_DNA"/>
</dbReference>
<dbReference type="InterPro" id="IPR029063">
    <property type="entry name" value="SAM-dependent_MTases_sf"/>
</dbReference>
<dbReference type="Pfam" id="PF02384">
    <property type="entry name" value="N6_Mtase"/>
    <property type="match status" value="1"/>
</dbReference>
<accession>A0A6C0BVL4</accession>
<keyword evidence="6" id="KW-0238">DNA-binding</keyword>
<keyword evidence="5" id="KW-0680">Restriction system</keyword>
<sequence>MDNSKIINQINQLFHNKGVKQEERFNLLIELLENNKNGISNEKFQEIIQLINSLDYNNNELVQEIFMLIGSKYTKFNLDQFYTPLTVSKFIDSLMLVGPTYNAIDPAGGTGDLLLYYNGNKTIWDIDESALKLCKFNYELNKQKNYNLVLKNSLENFEEDESSYFYSAMNPPFGSNTVITDKKILDKFELGRGKKKQEIGILFLELGLKLLKNNGILFIIVPAGYVGNGNKVCCELRSLILKNRLIASISLPENTFKRSGTGVNTYLLIIQKKTVETTEPYNIFISNIHNIGYNLTKKDTPVKYKIIKSTGEVIVDEKKKPIVDNDFEDIYDQLCSFSVDNKLTGLRTIQIETDYEYIESNKLSSNIMDVKRYLQTYLEVVTNLLLLNAAKVKDLGKIINVTTKIEKTKEYKYIDISEINSPLYSYKALYGWDLPSRAKYSVKKHDILVSKLEGTMSYCVILDDDSNYIATNGVTVIRPNDLNSLYILFSNIMNKNFVLQHNAYLTGSIMASLSDTDIEEFLIDDKNVDIASTKKILETLETLQRLRM</sequence>
<keyword evidence="4" id="KW-0949">S-adenosyl-L-methionine</keyword>
<dbReference type="InterPro" id="IPR003356">
    <property type="entry name" value="DNA_methylase_A-5"/>
</dbReference>
<evidence type="ECO:0000256" key="1">
    <source>
        <dbReference type="ARBA" id="ARBA00011900"/>
    </source>
</evidence>
<dbReference type="GO" id="GO:0009307">
    <property type="term" value="P:DNA restriction-modification system"/>
    <property type="evidence" value="ECO:0007669"/>
    <property type="project" value="UniProtKB-KW"/>
</dbReference>
<evidence type="ECO:0000313" key="9">
    <source>
        <dbReference type="EMBL" id="QHS96276.1"/>
    </source>
</evidence>
<dbReference type="AlphaFoldDB" id="A0A6C0BVL4"/>
<dbReference type="InterPro" id="IPR044946">
    <property type="entry name" value="Restrct_endonuc_typeI_TRD_sf"/>
</dbReference>
<dbReference type="Gene3D" id="3.40.50.150">
    <property type="entry name" value="Vaccinia Virus protein VP39"/>
    <property type="match status" value="1"/>
</dbReference>
<dbReference type="InterPro" id="IPR051537">
    <property type="entry name" value="DNA_Adenine_Mtase"/>
</dbReference>
<evidence type="ECO:0000256" key="7">
    <source>
        <dbReference type="ARBA" id="ARBA00047942"/>
    </source>
</evidence>
<evidence type="ECO:0000256" key="2">
    <source>
        <dbReference type="ARBA" id="ARBA00022603"/>
    </source>
</evidence>
<evidence type="ECO:0000256" key="6">
    <source>
        <dbReference type="ARBA" id="ARBA00023125"/>
    </source>
</evidence>
<dbReference type="GO" id="GO:0008170">
    <property type="term" value="F:N-methyltransferase activity"/>
    <property type="evidence" value="ECO:0007669"/>
    <property type="project" value="InterPro"/>
</dbReference>
<keyword evidence="3" id="KW-0808">Transferase</keyword>
<protein>
    <recommendedName>
        <fullName evidence="1">site-specific DNA-methyltransferase (adenine-specific)</fullName>
        <ecNumber evidence="1">2.1.1.72</ecNumber>
    </recommendedName>
</protein>
<feature type="domain" description="DNA methylase adenine-specific" evidence="8">
    <location>
        <begin position="78"/>
        <end position="317"/>
    </location>
</feature>
<dbReference type="PANTHER" id="PTHR42933">
    <property type="entry name" value="SLR6095 PROTEIN"/>
    <property type="match status" value="1"/>
</dbReference>
<comment type="catalytic activity">
    <reaction evidence="7">
        <text>a 2'-deoxyadenosine in DNA + S-adenosyl-L-methionine = an N(6)-methyl-2'-deoxyadenosine in DNA + S-adenosyl-L-homocysteine + H(+)</text>
        <dbReference type="Rhea" id="RHEA:15197"/>
        <dbReference type="Rhea" id="RHEA-COMP:12418"/>
        <dbReference type="Rhea" id="RHEA-COMP:12419"/>
        <dbReference type="ChEBI" id="CHEBI:15378"/>
        <dbReference type="ChEBI" id="CHEBI:57856"/>
        <dbReference type="ChEBI" id="CHEBI:59789"/>
        <dbReference type="ChEBI" id="CHEBI:90615"/>
        <dbReference type="ChEBI" id="CHEBI:90616"/>
        <dbReference type="EC" id="2.1.1.72"/>
    </reaction>
</comment>
<reference evidence="9" key="1">
    <citation type="journal article" date="2020" name="Nature">
        <title>Giant virus diversity and host interactions through global metagenomics.</title>
        <authorList>
            <person name="Schulz F."/>
            <person name="Roux S."/>
            <person name="Paez-Espino D."/>
            <person name="Jungbluth S."/>
            <person name="Walsh D.A."/>
            <person name="Denef V.J."/>
            <person name="McMahon K.D."/>
            <person name="Konstantinidis K.T."/>
            <person name="Eloe-Fadrosh E.A."/>
            <person name="Kyrpides N.C."/>
            <person name="Woyke T."/>
        </authorList>
    </citation>
    <scope>NUCLEOTIDE SEQUENCE</scope>
    <source>
        <strain evidence="9">GVMAG-M-3300019093-7</strain>
    </source>
</reference>
<dbReference type="EC" id="2.1.1.72" evidence="1"/>
<keyword evidence="2" id="KW-0489">Methyltransferase</keyword>
<proteinExistence type="predicted"/>
<dbReference type="GO" id="GO:0009007">
    <property type="term" value="F:site-specific DNA-methyltransferase (adenine-specific) activity"/>
    <property type="evidence" value="ECO:0007669"/>
    <property type="project" value="UniProtKB-EC"/>
</dbReference>
<dbReference type="PRINTS" id="PR00507">
    <property type="entry name" value="N12N6MTFRASE"/>
</dbReference>
<evidence type="ECO:0000256" key="4">
    <source>
        <dbReference type="ARBA" id="ARBA00022691"/>
    </source>
</evidence>
<organism evidence="9">
    <name type="scientific">viral metagenome</name>
    <dbReference type="NCBI Taxonomy" id="1070528"/>
    <lineage>
        <taxon>unclassified sequences</taxon>
        <taxon>metagenomes</taxon>
        <taxon>organismal metagenomes</taxon>
    </lineage>
</organism>
<evidence type="ECO:0000256" key="3">
    <source>
        <dbReference type="ARBA" id="ARBA00022679"/>
    </source>
</evidence>
<dbReference type="Gene3D" id="3.90.220.20">
    <property type="entry name" value="DNA methylase specificity domains"/>
    <property type="match status" value="1"/>
</dbReference>